<keyword evidence="4" id="KW-1185">Reference proteome</keyword>
<evidence type="ECO:0000313" key="3">
    <source>
        <dbReference type="EMBL" id="MFC0476177.1"/>
    </source>
</evidence>
<accession>A0ABV6KT57</accession>
<feature type="signal peptide" evidence="2">
    <location>
        <begin position="1"/>
        <end position="22"/>
    </location>
</feature>
<name>A0ABV6KT57_9BACI</name>
<feature type="transmembrane region" description="Helical" evidence="1">
    <location>
        <begin position="223"/>
        <end position="243"/>
    </location>
</feature>
<dbReference type="EMBL" id="JBHLUU010000093">
    <property type="protein sequence ID" value="MFC0476177.1"/>
    <property type="molecule type" value="Genomic_DNA"/>
</dbReference>
<keyword evidence="1" id="KW-0812">Transmembrane</keyword>
<evidence type="ECO:0000256" key="2">
    <source>
        <dbReference type="SAM" id="SignalP"/>
    </source>
</evidence>
<dbReference type="Pfam" id="PF09577">
    <property type="entry name" value="Spore_YpjB"/>
    <property type="match status" value="1"/>
</dbReference>
<gene>
    <name evidence="3" type="primary">ypjB</name>
    <name evidence="3" type="ORF">ACFFHF_13130</name>
</gene>
<dbReference type="NCBIfam" id="TIGR02878">
    <property type="entry name" value="spore_ypjB"/>
    <property type="match status" value="1"/>
</dbReference>
<keyword evidence="1" id="KW-1133">Transmembrane helix</keyword>
<comment type="caution">
    <text evidence="3">The sequence shown here is derived from an EMBL/GenBank/DDBJ whole genome shotgun (WGS) entry which is preliminary data.</text>
</comment>
<keyword evidence="1" id="KW-0472">Membrane</keyword>
<protein>
    <submittedName>
        <fullName evidence="3">Sporulation protein YpjB</fullName>
    </submittedName>
</protein>
<feature type="chain" id="PRO_5045179730" evidence="2">
    <location>
        <begin position="23"/>
        <end position="264"/>
    </location>
</feature>
<evidence type="ECO:0000256" key="1">
    <source>
        <dbReference type="SAM" id="Phobius"/>
    </source>
</evidence>
<dbReference type="InterPro" id="IPR014231">
    <property type="entry name" value="Spore_YpjB"/>
</dbReference>
<proteinExistence type="predicted"/>
<sequence length="264" mass="30437">MKARVVIFICILILLFPITIHADETSPIDKLNSISDEALQMVRSSRYDDAHKLLLYFSEEFISMDQRPFSMDELRIVTVAHNEALEATANDSLEHSEIVNKVTKFRLVMDAINTGGQPLWTEMEGQVLMVFGGVKEAVKSGHSERFHEQLNSFLSLYQMIYPSLKLDIRSEKVQRLDTKINYIDHYRPKILSEESSMKDLDSIESDLKSIFEGMTEDEADPSLWWVIFTTGSIIVATLSYVGFRKYAGEKNQRREKNRSRELKD</sequence>
<evidence type="ECO:0000313" key="4">
    <source>
        <dbReference type="Proteomes" id="UP001589738"/>
    </source>
</evidence>
<keyword evidence="2" id="KW-0732">Signal</keyword>
<dbReference type="Proteomes" id="UP001589738">
    <property type="component" value="Unassembled WGS sequence"/>
</dbReference>
<dbReference type="RefSeq" id="WP_160547156.1">
    <property type="nucleotide sequence ID" value="NZ_JBHLUU010000093.1"/>
</dbReference>
<organism evidence="3 4">
    <name type="scientific">Robertmurraya beringensis</name>
    <dbReference type="NCBI Taxonomy" id="641660"/>
    <lineage>
        <taxon>Bacteria</taxon>
        <taxon>Bacillati</taxon>
        <taxon>Bacillota</taxon>
        <taxon>Bacilli</taxon>
        <taxon>Bacillales</taxon>
        <taxon>Bacillaceae</taxon>
        <taxon>Robertmurraya</taxon>
    </lineage>
</organism>
<reference evidence="3 4" key="1">
    <citation type="submission" date="2024-09" db="EMBL/GenBank/DDBJ databases">
        <authorList>
            <person name="Sun Q."/>
            <person name="Mori K."/>
        </authorList>
    </citation>
    <scope>NUCLEOTIDE SEQUENCE [LARGE SCALE GENOMIC DNA]</scope>
    <source>
        <strain evidence="3 4">CGMCC 1.9126</strain>
    </source>
</reference>